<evidence type="ECO:0000256" key="2">
    <source>
        <dbReference type="ARBA" id="ARBA00022525"/>
    </source>
</evidence>
<sequence length="389" mass="43448">FTTDTSTPGHFTDYNHNDCKDLINCRPYPKEGICPVNSSYHAWANVRCRMYCGFCIVGTPPSSCVDKISNCYEYDADLCTNPLYRLFREDNCQLFCGLCKIAVSTPPPSCTDKISNCNEYDADLCTNPLYRLFREDNCKRFCGLCKTAATIPSTTPSTPVPTTTMLIPFKPPTTIAVERCTEWDNWVNLHTPDASGDSEPIAEVKKHSHICINPMKIECRTATGSTADDLGQIISCDLWSGLQCDNMHQFDPNGCADYKVRLGCLKQTSECTPCVDRSWSPWVDERNPTTYALGDKEKSGLEYQKASGFCSGGTIHKVKCWSTDIGAFHYSTGEVMKCTPIDGVVCNNADNFPMTCTNYKIRYQCTCNVTTILPPISRRDNEEEGIFLL</sequence>
<dbReference type="OrthoDB" id="6121024at2759"/>
<accession>A0A8B6G3L9</accession>
<dbReference type="Gene3D" id="1.10.10.1940">
    <property type="match status" value="2"/>
</dbReference>
<protein>
    <recommendedName>
        <fullName evidence="5">ShKT domain-containing protein</fullName>
    </recommendedName>
</protein>
<feature type="domain" description="ShKT" evidence="5">
    <location>
        <begin position="63"/>
        <end position="100"/>
    </location>
</feature>
<dbReference type="PANTHER" id="PTHR21724:SF109">
    <property type="entry name" value="SHKT DOMAIN-CONTAINING PROTEIN"/>
    <property type="match status" value="1"/>
</dbReference>
<reference evidence="6" key="1">
    <citation type="submission" date="2018-11" db="EMBL/GenBank/DDBJ databases">
        <authorList>
            <person name="Alioto T."/>
            <person name="Alioto T."/>
        </authorList>
    </citation>
    <scope>NUCLEOTIDE SEQUENCE</scope>
</reference>
<dbReference type="PANTHER" id="PTHR21724">
    <property type="entry name" value="SHKT DOMAIN-CONTAINING PROTEIN"/>
    <property type="match status" value="1"/>
</dbReference>
<dbReference type="Pfam" id="PF01549">
    <property type="entry name" value="ShK"/>
    <property type="match status" value="3"/>
</dbReference>
<dbReference type="InterPro" id="IPR025155">
    <property type="entry name" value="WxxW_domain"/>
</dbReference>
<keyword evidence="2" id="KW-0964">Secreted</keyword>
<comment type="subcellular location">
    <subcellularLocation>
        <location evidence="1">Secreted</location>
    </subcellularLocation>
</comment>
<dbReference type="EMBL" id="UYJE01007809">
    <property type="protein sequence ID" value="VDI58128.1"/>
    <property type="molecule type" value="Genomic_DNA"/>
</dbReference>
<comment type="caution">
    <text evidence="6">The sequence shown here is derived from an EMBL/GenBank/DDBJ whole genome shotgun (WGS) entry which is preliminary data.</text>
</comment>
<name>A0A8B6G3L9_MYTGA</name>
<evidence type="ECO:0000256" key="3">
    <source>
        <dbReference type="ARBA" id="ARBA00022729"/>
    </source>
</evidence>
<organism evidence="6 7">
    <name type="scientific">Mytilus galloprovincialis</name>
    <name type="common">Mediterranean mussel</name>
    <dbReference type="NCBI Taxonomy" id="29158"/>
    <lineage>
        <taxon>Eukaryota</taxon>
        <taxon>Metazoa</taxon>
        <taxon>Spiralia</taxon>
        <taxon>Lophotrochozoa</taxon>
        <taxon>Mollusca</taxon>
        <taxon>Bivalvia</taxon>
        <taxon>Autobranchia</taxon>
        <taxon>Pteriomorphia</taxon>
        <taxon>Mytilida</taxon>
        <taxon>Mytiloidea</taxon>
        <taxon>Mytilidae</taxon>
        <taxon>Mytilinae</taxon>
        <taxon>Mytilus</taxon>
    </lineage>
</organism>
<evidence type="ECO:0000256" key="1">
    <source>
        <dbReference type="ARBA" id="ARBA00004613"/>
    </source>
</evidence>
<dbReference type="GO" id="GO:0005576">
    <property type="term" value="C:extracellular region"/>
    <property type="evidence" value="ECO:0007669"/>
    <property type="project" value="UniProtKB-SubCell"/>
</dbReference>
<feature type="non-terminal residue" evidence="6">
    <location>
        <position position="389"/>
    </location>
</feature>
<keyword evidence="4" id="KW-0325">Glycoprotein</keyword>
<dbReference type="SMART" id="SM00254">
    <property type="entry name" value="ShKT"/>
    <property type="match status" value="3"/>
</dbReference>
<dbReference type="InterPro" id="IPR003582">
    <property type="entry name" value="ShKT_dom"/>
</dbReference>
<dbReference type="Pfam" id="PF13330">
    <property type="entry name" value="Mucin2_WxxW"/>
    <property type="match status" value="2"/>
</dbReference>
<dbReference type="AlphaFoldDB" id="A0A8B6G3L9"/>
<feature type="domain" description="ShKT" evidence="5">
    <location>
        <begin position="109"/>
        <end position="146"/>
    </location>
</feature>
<proteinExistence type="predicted"/>
<keyword evidence="3" id="KW-0732">Signal</keyword>
<evidence type="ECO:0000259" key="5">
    <source>
        <dbReference type="SMART" id="SM00254"/>
    </source>
</evidence>
<gene>
    <name evidence="6" type="ORF">MGAL_10B051370</name>
</gene>
<evidence type="ECO:0000313" key="6">
    <source>
        <dbReference type="EMBL" id="VDI58128.1"/>
    </source>
</evidence>
<feature type="domain" description="ShKT" evidence="5">
    <location>
        <begin position="18"/>
        <end position="56"/>
    </location>
</feature>
<evidence type="ECO:0000256" key="4">
    <source>
        <dbReference type="ARBA" id="ARBA00023180"/>
    </source>
</evidence>
<keyword evidence="7" id="KW-1185">Reference proteome</keyword>
<dbReference type="Proteomes" id="UP000596742">
    <property type="component" value="Unassembled WGS sequence"/>
</dbReference>
<evidence type="ECO:0000313" key="7">
    <source>
        <dbReference type="Proteomes" id="UP000596742"/>
    </source>
</evidence>